<feature type="signal peptide" evidence="2">
    <location>
        <begin position="1"/>
        <end position="23"/>
    </location>
</feature>
<keyword evidence="2" id="KW-0732">Signal</keyword>
<feature type="region of interest" description="Disordered" evidence="1">
    <location>
        <begin position="48"/>
        <end position="100"/>
    </location>
</feature>
<gene>
    <name evidence="3" type="ORF">I1A49_16365</name>
</gene>
<protein>
    <recommendedName>
        <fullName evidence="5">Sortase</fullName>
    </recommendedName>
</protein>
<evidence type="ECO:0000313" key="3">
    <source>
        <dbReference type="EMBL" id="QPI56303.1"/>
    </source>
</evidence>
<sequence>MKRNDYIAATTATAITLAAFVYAVNNHGGGGGPTPHLTPAPYVSSVGPWKTYKPTPSPRPSTKHTDRDGARPTLKPTPAPTVAKPSKRPTTKRPIPTPPADIRISFYKDCTGYAQKCIDAGTLTMYAGNILAGHNYMGYQWLSRVPVGRTVRVISGPLAGTYRVYGHMRLNRQGGAIPPFGGAALVLQSCEGSGTGFSLLRRIK</sequence>
<evidence type="ECO:0000313" key="4">
    <source>
        <dbReference type="Proteomes" id="UP000663421"/>
    </source>
</evidence>
<evidence type="ECO:0000256" key="2">
    <source>
        <dbReference type="SAM" id="SignalP"/>
    </source>
</evidence>
<keyword evidence="4" id="KW-1185">Reference proteome</keyword>
<proteinExistence type="predicted"/>
<accession>A0ABX6W5M0</accession>
<dbReference type="Proteomes" id="UP000663421">
    <property type="component" value="Chromosome"/>
</dbReference>
<dbReference type="EMBL" id="CP065050">
    <property type="protein sequence ID" value="QPI56303.1"/>
    <property type="molecule type" value="Genomic_DNA"/>
</dbReference>
<feature type="chain" id="PRO_5045894478" description="Sortase" evidence="2">
    <location>
        <begin position="24"/>
        <end position="204"/>
    </location>
</feature>
<evidence type="ECO:0000256" key="1">
    <source>
        <dbReference type="SAM" id="MobiDB-lite"/>
    </source>
</evidence>
<organism evidence="3 4">
    <name type="scientific">Streptomyces malaysiensis</name>
    <dbReference type="NCBI Taxonomy" id="92644"/>
    <lineage>
        <taxon>Bacteria</taxon>
        <taxon>Bacillati</taxon>
        <taxon>Actinomycetota</taxon>
        <taxon>Actinomycetes</taxon>
        <taxon>Kitasatosporales</taxon>
        <taxon>Streptomycetaceae</taxon>
        <taxon>Streptomyces</taxon>
        <taxon>Streptomyces violaceusniger group</taxon>
    </lineage>
</organism>
<reference evidence="3 4" key="1">
    <citation type="submission" date="2020-11" db="EMBL/GenBank/DDBJ databases">
        <title>Complete genome sequence unveiled secondary metabolic potentials in Streptomyces solisilvae HNM0141.</title>
        <authorList>
            <person name="Huang X."/>
        </authorList>
    </citation>
    <scope>NUCLEOTIDE SEQUENCE [LARGE SCALE GENOMIC DNA]</scope>
    <source>
        <strain evidence="3 4">HNM0141</strain>
    </source>
</reference>
<name>A0ABX6W5M0_STRMQ</name>
<evidence type="ECO:0008006" key="5">
    <source>
        <dbReference type="Google" id="ProtNLM"/>
    </source>
</evidence>